<dbReference type="VEuPathDB" id="VectorBase:CSON005965"/>
<dbReference type="EMBL" id="UFQS01002293">
    <property type="protein sequence ID" value="SSX13704.1"/>
    <property type="molecule type" value="Genomic_DNA"/>
</dbReference>
<dbReference type="PANTHER" id="PTHR16515">
    <property type="entry name" value="PR DOMAIN ZINC FINGER PROTEIN"/>
    <property type="match status" value="1"/>
</dbReference>
<dbReference type="PROSITE" id="PS50157">
    <property type="entry name" value="ZINC_FINGER_C2H2_2"/>
    <property type="match status" value="3"/>
</dbReference>
<dbReference type="Gene3D" id="3.30.160.60">
    <property type="entry name" value="Classic Zinc Finger"/>
    <property type="match status" value="2"/>
</dbReference>
<evidence type="ECO:0000256" key="1">
    <source>
        <dbReference type="ARBA" id="ARBA00022723"/>
    </source>
</evidence>
<dbReference type="FunFam" id="3.30.160.60:FF:000446">
    <property type="entry name" value="Zinc finger protein"/>
    <property type="match status" value="1"/>
</dbReference>
<dbReference type="InterPro" id="IPR013087">
    <property type="entry name" value="Znf_C2H2_type"/>
</dbReference>
<protein>
    <submittedName>
        <fullName evidence="7">CSON005965 protein</fullName>
    </submittedName>
</protein>
<evidence type="ECO:0000256" key="3">
    <source>
        <dbReference type="ARBA" id="ARBA00022833"/>
    </source>
</evidence>
<evidence type="ECO:0000313" key="7">
    <source>
        <dbReference type="EMBL" id="SSX13704.1"/>
    </source>
</evidence>
<reference evidence="7" key="1">
    <citation type="submission" date="2018-04" db="EMBL/GenBank/DDBJ databases">
        <authorList>
            <person name="Go L.Y."/>
            <person name="Mitchell J.A."/>
        </authorList>
    </citation>
    <scope>NUCLEOTIDE SEQUENCE</scope>
    <source>
        <tissue evidence="7">Whole organism</tissue>
    </source>
</reference>
<proteinExistence type="predicted"/>
<dbReference type="InterPro" id="IPR036236">
    <property type="entry name" value="Znf_C2H2_sf"/>
</dbReference>
<feature type="compositionally biased region" description="Low complexity" evidence="5">
    <location>
        <begin position="107"/>
        <end position="136"/>
    </location>
</feature>
<feature type="compositionally biased region" description="Polar residues" evidence="5">
    <location>
        <begin position="28"/>
        <end position="39"/>
    </location>
</feature>
<keyword evidence="2 4" id="KW-0863">Zinc-finger</keyword>
<feature type="compositionally biased region" description="Low complexity" evidence="5">
    <location>
        <begin position="165"/>
        <end position="176"/>
    </location>
</feature>
<dbReference type="EMBL" id="UFQT01002293">
    <property type="protein sequence ID" value="SSX33130.1"/>
    <property type="molecule type" value="Genomic_DNA"/>
</dbReference>
<gene>
    <name evidence="7" type="primary">CSON005965</name>
</gene>
<feature type="domain" description="C2H2-type" evidence="6">
    <location>
        <begin position="274"/>
        <end position="301"/>
    </location>
</feature>
<dbReference type="PANTHER" id="PTHR16515:SF35">
    <property type="entry name" value="FEZ FAMILY ZINC FINGER PROTEIN 2"/>
    <property type="match status" value="1"/>
</dbReference>
<keyword evidence="1" id="KW-0479">Metal-binding</keyword>
<feature type="compositionally biased region" description="Polar residues" evidence="5">
    <location>
        <begin position="137"/>
        <end position="146"/>
    </location>
</feature>
<evidence type="ECO:0000256" key="2">
    <source>
        <dbReference type="ARBA" id="ARBA00022771"/>
    </source>
</evidence>
<feature type="domain" description="C2H2-type" evidence="6">
    <location>
        <begin position="302"/>
        <end position="325"/>
    </location>
</feature>
<dbReference type="AlphaFoldDB" id="A0A336L8I0"/>
<dbReference type="Pfam" id="PF12874">
    <property type="entry name" value="zf-met"/>
    <property type="match status" value="1"/>
</dbReference>
<evidence type="ECO:0000256" key="4">
    <source>
        <dbReference type="PROSITE-ProRule" id="PRU00042"/>
    </source>
</evidence>
<feature type="domain" description="C2H2-type" evidence="6">
    <location>
        <begin position="245"/>
        <end position="273"/>
    </location>
</feature>
<dbReference type="GO" id="GO:0008270">
    <property type="term" value="F:zinc ion binding"/>
    <property type="evidence" value="ECO:0007669"/>
    <property type="project" value="UniProtKB-KW"/>
</dbReference>
<feature type="compositionally biased region" description="Low complexity" evidence="5">
    <location>
        <begin position="66"/>
        <end position="79"/>
    </location>
</feature>
<dbReference type="SUPFAM" id="SSF57667">
    <property type="entry name" value="beta-beta-alpha zinc fingers"/>
    <property type="match status" value="2"/>
</dbReference>
<organism evidence="7">
    <name type="scientific">Culicoides sonorensis</name>
    <name type="common">Biting midge</name>
    <dbReference type="NCBI Taxonomy" id="179676"/>
    <lineage>
        <taxon>Eukaryota</taxon>
        <taxon>Metazoa</taxon>
        <taxon>Ecdysozoa</taxon>
        <taxon>Arthropoda</taxon>
        <taxon>Hexapoda</taxon>
        <taxon>Insecta</taxon>
        <taxon>Pterygota</taxon>
        <taxon>Neoptera</taxon>
        <taxon>Endopterygota</taxon>
        <taxon>Diptera</taxon>
        <taxon>Nematocera</taxon>
        <taxon>Chironomoidea</taxon>
        <taxon>Ceratopogonidae</taxon>
        <taxon>Ceratopogoninae</taxon>
        <taxon>Culicoides</taxon>
        <taxon>Monoculicoides</taxon>
    </lineage>
</organism>
<dbReference type="FunFam" id="3.30.160.60:FF:000245">
    <property type="entry name" value="zinc finger protein Gfi-1"/>
    <property type="match status" value="1"/>
</dbReference>
<keyword evidence="3" id="KW-0862">Zinc</keyword>
<dbReference type="GO" id="GO:0005634">
    <property type="term" value="C:nucleus"/>
    <property type="evidence" value="ECO:0007669"/>
    <property type="project" value="UniProtKB-ARBA"/>
</dbReference>
<feature type="region of interest" description="Disordered" evidence="5">
    <location>
        <begin position="165"/>
        <end position="187"/>
    </location>
</feature>
<evidence type="ECO:0000256" key="5">
    <source>
        <dbReference type="SAM" id="MobiDB-lite"/>
    </source>
</evidence>
<sequence length="331" mass="36999">MTNKHEIKFPISRLMKPLDSGEEDEDNNNTTRFHPSNKSQNEDSKPEIISCDSPSNLSARSHRSRSVNSIRSRSRSSSSELEVDSPPPPRIIDSPVTDINEVVTPKKSNPFSVSSLLSSDLNKNNNSNSRKSPNISFTPPSYQPYDQNMIPRPFFHPFPWLLLNQQQQQQQQGQPPNGMPSSFHTPSPEEILRFRHLMTQSAGAAQSAAAALGFPHPHHPHHHLFMRNPGAGSIVAGMGPLGDVYSCIKCEKMFSTPHGLEVHARRSHNGKRPFACELCNKTFGHEISLSQHRAVHNVEKVFECKQCGKAFKRSSTLSTHLLIHSVIIIMI</sequence>
<dbReference type="GO" id="GO:0010468">
    <property type="term" value="P:regulation of gene expression"/>
    <property type="evidence" value="ECO:0007669"/>
    <property type="project" value="TreeGrafter"/>
</dbReference>
<name>A0A336L8I0_CULSO</name>
<accession>A0A336L8I0</accession>
<evidence type="ECO:0000259" key="6">
    <source>
        <dbReference type="PROSITE" id="PS50157"/>
    </source>
</evidence>
<dbReference type="Pfam" id="PF00096">
    <property type="entry name" value="zf-C2H2"/>
    <property type="match status" value="2"/>
</dbReference>
<dbReference type="PROSITE" id="PS00028">
    <property type="entry name" value="ZINC_FINGER_C2H2_1"/>
    <property type="match status" value="3"/>
</dbReference>
<evidence type="ECO:0000313" key="8">
    <source>
        <dbReference type="EMBL" id="SSX33130.1"/>
    </source>
</evidence>
<dbReference type="SMART" id="SM00355">
    <property type="entry name" value="ZnF_C2H2"/>
    <property type="match status" value="3"/>
</dbReference>
<reference evidence="8" key="2">
    <citation type="submission" date="2018-07" db="EMBL/GenBank/DDBJ databases">
        <authorList>
            <person name="Quirk P.G."/>
            <person name="Krulwich T.A."/>
        </authorList>
    </citation>
    <scope>NUCLEOTIDE SEQUENCE</scope>
</reference>
<dbReference type="InterPro" id="IPR050331">
    <property type="entry name" value="Zinc_finger"/>
</dbReference>
<feature type="region of interest" description="Disordered" evidence="5">
    <location>
        <begin position="1"/>
        <end position="148"/>
    </location>
</feature>